<dbReference type="InParanoid" id="A8PDR2"/>
<evidence type="ECO:0008006" key="3">
    <source>
        <dbReference type="Google" id="ProtNLM"/>
    </source>
</evidence>
<dbReference type="OrthoDB" id="2745898at2759"/>
<dbReference type="EMBL" id="AACS02000007">
    <property type="protein sequence ID" value="EAU81145.2"/>
    <property type="molecule type" value="Genomic_DNA"/>
</dbReference>
<name>A8PDR2_COPC7</name>
<dbReference type="AlphaFoldDB" id="A8PDR2"/>
<reference evidence="1 2" key="1">
    <citation type="journal article" date="2010" name="Proc. Natl. Acad. Sci. U.S.A.">
        <title>Insights into evolution of multicellular fungi from the assembled chromosomes of the mushroom Coprinopsis cinerea (Coprinus cinereus).</title>
        <authorList>
            <person name="Stajich J.E."/>
            <person name="Wilke S.K."/>
            <person name="Ahren D."/>
            <person name="Au C.H."/>
            <person name="Birren B.W."/>
            <person name="Borodovsky M."/>
            <person name="Burns C."/>
            <person name="Canback B."/>
            <person name="Casselton L.A."/>
            <person name="Cheng C.K."/>
            <person name="Deng J."/>
            <person name="Dietrich F.S."/>
            <person name="Fargo D.C."/>
            <person name="Farman M.L."/>
            <person name="Gathman A.C."/>
            <person name="Goldberg J."/>
            <person name="Guigo R."/>
            <person name="Hoegger P.J."/>
            <person name="Hooker J.B."/>
            <person name="Huggins A."/>
            <person name="James T.Y."/>
            <person name="Kamada T."/>
            <person name="Kilaru S."/>
            <person name="Kodira C."/>
            <person name="Kues U."/>
            <person name="Kupfer D."/>
            <person name="Kwan H.S."/>
            <person name="Lomsadze A."/>
            <person name="Li W."/>
            <person name="Lilly W.W."/>
            <person name="Ma L.J."/>
            <person name="Mackey A.J."/>
            <person name="Manning G."/>
            <person name="Martin F."/>
            <person name="Muraguchi H."/>
            <person name="Natvig D.O."/>
            <person name="Palmerini H."/>
            <person name="Ramesh M.A."/>
            <person name="Rehmeyer C.J."/>
            <person name="Roe B.A."/>
            <person name="Shenoy N."/>
            <person name="Stanke M."/>
            <person name="Ter-Hovhannisyan V."/>
            <person name="Tunlid A."/>
            <person name="Velagapudi R."/>
            <person name="Vision T.J."/>
            <person name="Zeng Q."/>
            <person name="Zolan M.E."/>
            <person name="Pukkila P.J."/>
        </authorList>
    </citation>
    <scope>NUCLEOTIDE SEQUENCE [LARGE SCALE GENOMIC DNA]</scope>
    <source>
        <strain evidence="2">Okayama-7 / 130 / ATCC MYA-4618 / FGSC 9003</strain>
    </source>
</reference>
<gene>
    <name evidence="1" type="ORF">CC1G_10432</name>
</gene>
<dbReference type="GeneID" id="6017296"/>
<comment type="caution">
    <text evidence="1">The sequence shown here is derived from an EMBL/GenBank/DDBJ whole genome shotgun (WGS) entry which is preliminary data.</text>
</comment>
<evidence type="ECO:0000313" key="1">
    <source>
        <dbReference type="EMBL" id="EAU81145.2"/>
    </source>
</evidence>
<dbReference type="HOGENOM" id="CLU_070846_0_0_1"/>
<dbReference type="RefSeq" id="XP_001840646.2">
    <property type="nucleotide sequence ID" value="XM_001840594.2"/>
</dbReference>
<evidence type="ECO:0000313" key="2">
    <source>
        <dbReference type="Proteomes" id="UP000001861"/>
    </source>
</evidence>
<dbReference type="Proteomes" id="UP000001861">
    <property type="component" value="Unassembled WGS sequence"/>
</dbReference>
<protein>
    <recommendedName>
        <fullName evidence="3">F-box domain-containing protein</fullName>
    </recommendedName>
</protein>
<accession>A8PDR2</accession>
<organism evidence="1 2">
    <name type="scientific">Coprinopsis cinerea (strain Okayama-7 / 130 / ATCC MYA-4618 / FGSC 9003)</name>
    <name type="common">Inky cap fungus</name>
    <name type="synonym">Hormographiella aspergillata</name>
    <dbReference type="NCBI Taxonomy" id="240176"/>
    <lineage>
        <taxon>Eukaryota</taxon>
        <taxon>Fungi</taxon>
        <taxon>Dikarya</taxon>
        <taxon>Basidiomycota</taxon>
        <taxon>Agaricomycotina</taxon>
        <taxon>Agaricomycetes</taxon>
        <taxon>Agaricomycetidae</taxon>
        <taxon>Agaricales</taxon>
        <taxon>Agaricineae</taxon>
        <taxon>Psathyrellaceae</taxon>
        <taxon>Coprinopsis</taxon>
    </lineage>
</organism>
<keyword evidence="2" id="KW-1185">Reference proteome</keyword>
<dbReference type="VEuPathDB" id="FungiDB:CC1G_10432"/>
<sequence>MFPLELLEVTIECLAAQGTLEDLHQCTLVNKKLAQLCQKRIFNTVALVQRETRWHIPAEQRVPLPPHPIERFADVVKQNPAIGTYVWELEIQSMLDYNVDDGFKFFGHLHQVHTFTLVFADGPRHVGDPKPWHTISPGLRNSLFSFVRQNPIASLNLYHLSDLPHTFLQQFGHLQKLTVLGVHPDISVCPAIGECYMNSHTIDISEISVLKVDFGIHDEDHVVCRVLRFPVQLETLGLHLRKDFSEWTCRGNILSRLPSPSLNTLRRIDLMINTLNTPELPPYAEFAHELSRIQGQFDSDLNLDPIRWKELGDILASGFPYLRTLTLRAEVSIFDSPSPFEEAAHKQARIKHRHGIELTTSAECMVI</sequence>
<dbReference type="KEGG" id="cci:CC1G_10432"/>
<proteinExistence type="predicted"/>